<evidence type="ECO:0000313" key="1">
    <source>
        <dbReference type="EMBL" id="CAM9660340.1"/>
    </source>
</evidence>
<reference evidence="1" key="1">
    <citation type="submission" date="2023-05" db="EMBL/GenBank/DDBJ databases">
        <authorList>
            <consortium name="ELIXIR-Norway"/>
        </authorList>
    </citation>
    <scope>NUCLEOTIDE SEQUENCE</scope>
</reference>
<proteinExistence type="predicted"/>
<protein>
    <submittedName>
        <fullName evidence="1">Uncharacterized protein</fullName>
    </submittedName>
</protein>
<name>A0AC59YGQ4_RANTA</name>
<accession>A0AC59YGQ4</accession>
<gene>
    <name evidence="1" type="ORF">MRATA1EN22A_LOCUS5635</name>
</gene>
<organism evidence="1 2">
    <name type="scientific">Rangifer tarandus platyrhynchus</name>
    <name type="common">Svalbard reindeer</name>
    <dbReference type="NCBI Taxonomy" id="3082113"/>
    <lineage>
        <taxon>Eukaryota</taxon>
        <taxon>Metazoa</taxon>
        <taxon>Chordata</taxon>
        <taxon>Craniata</taxon>
        <taxon>Vertebrata</taxon>
        <taxon>Euteleostomi</taxon>
        <taxon>Mammalia</taxon>
        <taxon>Eutheria</taxon>
        <taxon>Laurasiatheria</taxon>
        <taxon>Artiodactyla</taxon>
        <taxon>Ruminantia</taxon>
        <taxon>Pecora</taxon>
        <taxon>Cervidae</taxon>
        <taxon>Odocoileinae</taxon>
        <taxon>Rangifer</taxon>
    </lineage>
</organism>
<sequence length="139" mass="15167">MWINVRNETASPAGPDSVHRKPSLLLCAPSPIHIFLSHQAGWQKQLLTLVVTAQTGPALPSRPRKGTEVSADSCHHQEPLWNLEDRIYFQFTSAALAVPGMRSPGLNLLLIESSLQSICFNLSTPPQSSLRGRPHLAGT</sequence>
<reference evidence="1" key="2">
    <citation type="submission" date="2025-03" db="EMBL/GenBank/DDBJ databases">
        <authorList>
            <consortium name="ELIXIR-Norway"/>
            <consortium name="Elixir Norway"/>
        </authorList>
    </citation>
    <scope>NUCLEOTIDE SEQUENCE</scope>
</reference>
<dbReference type="EMBL" id="OX596099">
    <property type="protein sequence ID" value="CAM9660340.1"/>
    <property type="molecule type" value="Genomic_DNA"/>
</dbReference>
<evidence type="ECO:0000313" key="2">
    <source>
        <dbReference type="Proteomes" id="UP001162501"/>
    </source>
</evidence>
<dbReference type="Proteomes" id="UP001162501">
    <property type="component" value="Chromosome 15"/>
</dbReference>